<gene>
    <name evidence="1" type="ORF">HYH02_014464</name>
</gene>
<evidence type="ECO:0000313" key="2">
    <source>
        <dbReference type="Proteomes" id="UP000613740"/>
    </source>
</evidence>
<reference evidence="1" key="1">
    <citation type="journal article" date="2020" name="bioRxiv">
        <title>Comparative genomics of Chlamydomonas.</title>
        <authorList>
            <person name="Craig R.J."/>
            <person name="Hasan A.R."/>
            <person name="Ness R.W."/>
            <person name="Keightley P.D."/>
        </authorList>
    </citation>
    <scope>NUCLEOTIDE SEQUENCE</scope>
    <source>
        <strain evidence="1">CCAP 11/173</strain>
    </source>
</reference>
<keyword evidence="2" id="KW-1185">Reference proteome</keyword>
<dbReference type="OrthoDB" id="538944at2759"/>
<sequence length="141" mass="14980">MTPAVALAPLHGRLVGLALAGKEGWDAAVGTPAAFLDRAEAFVALLRRKNGKTWWAKPAAVQLRAVGDASDLGYGALLPEGELGAASCLSVPYTPQELARLLANDFSSTEREVRAALTALQWVEAQRPGSLQGKRVQYQID</sequence>
<accession>A0A835SN09</accession>
<dbReference type="Proteomes" id="UP000613740">
    <property type="component" value="Unassembled WGS sequence"/>
</dbReference>
<name>A0A835SN09_9CHLO</name>
<evidence type="ECO:0000313" key="1">
    <source>
        <dbReference type="EMBL" id="KAG2428072.1"/>
    </source>
</evidence>
<protein>
    <submittedName>
        <fullName evidence="1">Uncharacterized protein</fullName>
    </submittedName>
</protein>
<dbReference type="AlphaFoldDB" id="A0A835SN09"/>
<dbReference type="EMBL" id="JAEHOD010000097">
    <property type="protein sequence ID" value="KAG2428072.1"/>
    <property type="molecule type" value="Genomic_DNA"/>
</dbReference>
<organism evidence="1 2">
    <name type="scientific">Chlamydomonas schloesseri</name>
    <dbReference type="NCBI Taxonomy" id="2026947"/>
    <lineage>
        <taxon>Eukaryota</taxon>
        <taxon>Viridiplantae</taxon>
        <taxon>Chlorophyta</taxon>
        <taxon>core chlorophytes</taxon>
        <taxon>Chlorophyceae</taxon>
        <taxon>CS clade</taxon>
        <taxon>Chlamydomonadales</taxon>
        <taxon>Chlamydomonadaceae</taxon>
        <taxon>Chlamydomonas</taxon>
    </lineage>
</organism>
<comment type="caution">
    <text evidence="1">The sequence shown here is derived from an EMBL/GenBank/DDBJ whole genome shotgun (WGS) entry which is preliminary data.</text>
</comment>
<proteinExistence type="predicted"/>